<dbReference type="EMBL" id="CP039345">
    <property type="protein sequence ID" value="QCD78535.1"/>
    <property type="molecule type" value="Genomic_DNA"/>
</dbReference>
<keyword evidence="2" id="KW-1185">Reference proteome</keyword>
<sequence length="69" mass="7879">MDGEAGGEKESAAREKNVGVWRRKGCAGDNNCVEPVWEKREKKDERFVEVWRCGGVEASNKRVRSNIQR</sequence>
<accession>A0A4D6KPM2</accession>
<protein>
    <submittedName>
        <fullName evidence="1">Uncharacterized protein</fullName>
    </submittedName>
</protein>
<name>A0A4D6KPM2_VIGUN</name>
<reference evidence="1 2" key="1">
    <citation type="submission" date="2019-04" db="EMBL/GenBank/DDBJ databases">
        <title>An improved genome assembly and genetic linkage map for asparagus bean, Vigna unguiculata ssp. sesquipedialis.</title>
        <authorList>
            <person name="Xia Q."/>
            <person name="Zhang R."/>
            <person name="Dong Y."/>
        </authorList>
    </citation>
    <scope>NUCLEOTIDE SEQUENCE [LARGE SCALE GENOMIC DNA]</scope>
    <source>
        <tissue evidence="1">Leaf</tissue>
    </source>
</reference>
<dbReference type="AlphaFoldDB" id="A0A4D6KPM2"/>
<gene>
    <name evidence="1" type="ORF">DEO72_LG1g2171</name>
</gene>
<organism evidence="1 2">
    <name type="scientific">Vigna unguiculata</name>
    <name type="common">Cowpea</name>
    <dbReference type="NCBI Taxonomy" id="3917"/>
    <lineage>
        <taxon>Eukaryota</taxon>
        <taxon>Viridiplantae</taxon>
        <taxon>Streptophyta</taxon>
        <taxon>Embryophyta</taxon>
        <taxon>Tracheophyta</taxon>
        <taxon>Spermatophyta</taxon>
        <taxon>Magnoliopsida</taxon>
        <taxon>eudicotyledons</taxon>
        <taxon>Gunneridae</taxon>
        <taxon>Pentapetalae</taxon>
        <taxon>rosids</taxon>
        <taxon>fabids</taxon>
        <taxon>Fabales</taxon>
        <taxon>Fabaceae</taxon>
        <taxon>Papilionoideae</taxon>
        <taxon>50 kb inversion clade</taxon>
        <taxon>NPAAA clade</taxon>
        <taxon>indigoferoid/millettioid clade</taxon>
        <taxon>Phaseoleae</taxon>
        <taxon>Vigna</taxon>
    </lineage>
</organism>
<proteinExistence type="predicted"/>
<dbReference type="Proteomes" id="UP000501690">
    <property type="component" value="Linkage Group LG1"/>
</dbReference>
<evidence type="ECO:0000313" key="1">
    <source>
        <dbReference type="EMBL" id="QCD78535.1"/>
    </source>
</evidence>
<evidence type="ECO:0000313" key="2">
    <source>
        <dbReference type="Proteomes" id="UP000501690"/>
    </source>
</evidence>